<dbReference type="EMBL" id="ABJB011127452">
    <property type="status" value="NOT_ANNOTATED_CDS"/>
    <property type="molecule type" value="Genomic_DNA"/>
</dbReference>
<evidence type="ECO:0000313" key="4">
    <source>
        <dbReference type="Proteomes" id="UP000001555"/>
    </source>
</evidence>
<dbReference type="InterPro" id="IPR052728">
    <property type="entry name" value="O2_lipid_transport_reg"/>
</dbReference>
<dbReference type="EMBL" id="ABJB010965612">
    <property type="status" value="NOT_ANNOTATED_CDS"/>
    <property type="molecule type" value="Genomic_DNA"/>
</dbReference>
<feature type="transmembrane region" description="Helical" evidence="1">
    <location>
        <begin position="144"/>
        <end position="163"/>
    </location>
</feature>
<dbReference type="EMBL" id="ABJB010937775">
    <property type="status" value="NOT_ANNOTATED_CDS"/>
    <property type="molecule type" value="Genomic_DNA"/>
</dbReference>
<gene>
    <name evidence="2" type="ORF">IscW_ISCW012087</name>
</gene>
<dbReference type="EMBL" id="ABJB010730504">
    <property type="status" value="NOT_ANNOTATED_CDS"/>
    <property type="molecule type" value="Genomic_DNA"/>
</dbReference>
<dbReference type="PANTHER" id="PTHR11161">
    <property type="entry name" value="O-ACYLTRANSFERASE"/>
    <property type="match status" value="1"/>
</dbReference>
<evidence type="ECO:0000313" key="3">
    <source>
        <dbReference type="EnsemblMetazoa" id="ISCW012087-PA"/>
    </source>
</evidence>
<accession>B7QBS9</accession>
<dbReference type="PANTHER" id="PTHR11161:SF0">
    <property type="entry name" value="O-ACYLTRANSFERASE LIKE PROTEIN"/>
    <property type="match status" value="1"/>
</dbReference>
<dbReference type="PaxDb" id="6945-B7QBS9"/>
<dbReference type="HOGENOM" id="CLU_122096_0_0_1"/>
<feature type="transmembrane region" description="Helical" evidence="1">
    <location>
        <begin position="32"/>
        <end position="54"/>
    </location>
</feature>
<dbReference type="VEuPathDB" id="VectorBase:ISCW012087"/>
<feature type="non-terminal residue" evidence="2">
    <location>
        <position position="183"/>
    </location>
</feature>
<feature type="transmembrane region" description="Helical" evidence="1">
    <location>
        <begin position="66"/>
        <end position="88"/>
    </location>
</feature>
<evidence type="ECO:0000256" key="1">
    <source>
        <dbReference type="SAM" id="Phobius"/>
    </source>
</evidence>
<dbReference type="EMBL" id="DS903432">
    <property type="protein sequence ID" value="EEC16301.1"/>
    <property type="molecule type" value="Genomic_DNA"/>
</dbReference>
<dbReference type="VEuPathDB" id="VectorBase:ISCI012087"/>
<proteinExistence type="predicted"/>
<name>B7QBS9_IXOSC</name>
<dbReference type="InParanoid" id="B7QBS9"/>
<keyword evidence="1" id="KW-0472">Membrane</keyword>
<keyword evidence="1" id="KW-0812">Transmembrane</keyword>
<evidence type="ECO:0000313" key="2">
    <source>
        <dbReference type="EMBL" id="EEC16301.1"/>
    </source>
</evidence>
<dbReference type="Proteomes" id="UP000001555">
    <property type="component" value="Unassembled WGS sequence"/>
</dbReference>
<dbReference type="OrthoDB" id="6414878at2759"/>
<dbReference type="EnsemblMetazoa" id="ISCW012087-RA">
    <property type="protein sequence ID" value="ISCW012087-PA"/>
    <property type="gene ID" value="ISCW012087"/>
</dbReference>
<dbReference type="VEuPathDB" id="VectorBase:ISCP_001773"/>
<dbReference type="AlphaFoldDB" id="B7QBS9"/>
<protein>
    <recommendedName>
        <fullName evidence="5">Acyltransferase 3 domain-containing protein</fullName>
    </recommendedName>
</protein>
<sequence length="183" mass="20609">MIGIGVKLLSGFDPTMLVFSQDTQFALDMTLWLYRLPHCHLGPYIIGSLTAFVYMKHGDFRLHPVVQMFLWAFSFALTGLALFSTAQWGQGDVPSLPVTLAFATTHRAAWSLGVAWIVFACITGRGGVIDSLLSWDALAPLGRLSYAIYLVHGYVVFFSLWTIRQRIEHMHFFVVSCFIHVYT</sequence>
<evidence type="ECO:0008006" key="5">
    <source>
        <dbReference type="Google" id="ProtNLM"/>
    </source>
</evidence>
<organism>
    <name type="scientific">Ixodes scapularis</name>
    <name type="common">Black-legged tick</name>
    <name type="synonym">Deer tick</name>
    <dbReference type="NCBI Taxonomy" id="6945"/>
    <lineage>
        <taxon>Eukaryota</taxon>
        <taxon>Metazoa</taxon>
        <taxon>Ecdysozoa</taxon>
        <taxon>Arthropoda</taxon>
        <taxon>Chelicerata</taxon>
        <taxon>Arachnida</taxon>
        <taxon>Acari</taxon>
        <taxon>Parasitiformes</taxon>
        <taxon>Ixodida</taxon>
        <taxon>Ixodoidea</taxon>
        <taxon>Ixodidae</taxon>
        <taxon>Ixodinae</taxon>
        <taxon>Ixodes</taxon>
    </lineage>
</organism>
<dbReference type="STRING" id="6945.B7QBS9"/>
<feature type="transmembrane region" description="Helical" evidence="1">
    <location>
        <begin position="108"/>
        <end position="132"/>
    </location>
</feature>
<keyword evidence="1" id="KW-1133">Transmembrane helix</keyword>
<dbReference type="EMBL" id="ABJB010832119">
    <property type="status" value="NOT_ANNOTATED_CDS"/>
    <property type="molecule type" value="Genomic_DNA"/>
</dbReference>
<reference evidence="3" key="2">
    <citation type="submission" date="2020-05" db="UniProtKB">
        <authorList>
            <consortium name="EnsemblMetazoa"/>
        </authorList>
    </citation>
    <scope>IDENTIFICATION</scope>
    <source>
        <strain evidence="3">wikel</strain>
    </source>
</reference>
<reference evidence="2 4" key="1">
    <citation type="submission" date="2008-03" db="EMBL/GenBank/DDBJ databases">
        <title>Annotation of Ixodes scapularis.</title>
        <authorList>
            <consortium name="Ixodes scapularis Genome Project Consortium"/>
            <person name="Caler E."/>
            <person name="Hannick L.I."/>
            <person name="Bidwell S."/>
            <person name="Joardar V."/>
            <person name="Thiagarajan M."/>
            <person name="Amedeo P."/>
            <person name="Galinsky K.J."/>
            <person name="Schobel S."/>
            <person name="Inman J."/>
            <person name="Hostetler J."/>
            <person name="Miller J."/>
            <person name="Hammond M."/>
            <person name="Megy K."/>
            <person name="Lawson D."/>
            <person name="Kodira C."/>
            <person name="Sutton G."/>
            <person name="Meyer J."/>
            <person name="Hill C.A."/>
            <person name="Birren B."/>
            <person name="Nene V."/>
            <person name="Collins F."/>
            <person name="Alarcon-Chaidez F."/>
            <person name="Wikel S."/>
            <person name="Strausberg R."/>
        </authorList>
    </citation>
    <scope>NUCLEOTIDE SEQUENCE [LARGE SCALE GENOMIC DNA]</scope>
    <source>
        <strain evidence="4">Wikel</strain>
        <strain evidence="2">Wikel colony</strain>
    </source>
</reference>
<keyword evidence="4" id="KW-1185">Reference proteome</keyword>